<name>A0A0G1Z3J5_9BACT</name>
<sequence>MSVELSNSKRNTINAAIPTKSRGIKVGDILQDLQTGAVEIRNETGGTLPVGTLVYLSSYSASMDRWLVAKADADVAGGKAQLVLREAVLNLRNGKGYKIATLKAVNTNGSAEGNPTYLSAATAGTWALAAPSGGDDIKQVVGRVEVVSATAGVVRIDLTDLNSPVTVGTNEIQTDAVTNAKLAASAVAGSAAAAVGDNVVEAASLSGADIEVDGIANANLAASAVAGSAAAAVGDNVVEAASLSG</sequence>
<organism evidence="1 2">
    <name type="scientific">Candidatus Gottesmanbacteria bacterium GW2011_GWB1_49_7</name>
    <dbReference type="NCBI Taxonomy" id="1618448"/>
    <lineage>
        <taxon>Bacteria</taxon>
        <taxon>Candidatus Gottesmaniibacteriota</taxon>
    </lineage>
</organism>
<dbReference type="Proteomes" id="UP000034588">
    <property type="component" value="Unassembled WGS sequence"/>
</dbReference>
<feature type="non-terminal residue" evidence="1">
    <location>
        <position position="245"/>
    </location>
</feature>
<proteinExistence type="predicted"/>
<accession>A0A0G1Z3J5</accession>
<evidence type="ECO:0000313" key="2">
    <source>
        <dbReference type="Proteomes" id="UP000034588"/>
    </source>
</evidence>
<reference evidence="1 2" key="1">
    <citation type="journal article" date="2015" name="Nature">
        <title>rRNA introns, odd ribosomes, and small enigmatic genomes across a large radiation of phyla.</title>
        <authorList>
            <person name="Brown C.T."/>
            <person name="Hug L.A."/>
            <person name="Thomas B.C."/>
            <person name="Sharon I."/>
            <person name="Castelle C.J."/>
            <person name="Singh A."/>
            <person name="Wilkins M.J."/>
            <person name="Williams K.H."/>
            <person name="Banfield J.F."/>
        </authorList>
    </citation>
    <scope>NUCLEOTIDE SEQUENCE [LARGE SCALE GENOMIC DNA]</scope>
</reference>
<dbReference type="AlphaFoldDB" id="A0A0G1Z3J5"/>
<gene>
    <name evidence="1" type="ORF">UY48_C0002G0060</name>
</gene>
<protein>
    <submittedName>
        <fullName evidence="1">Uncharacterized protein</fullName>
    </submittedName>
</protein>
<comment type="caution">
    <text evidence="1">The sequence shown here is derived from an EMBL/GenBank/DDBJ whole genome shotgun (WGS) entry which is preliminary data.</text>
</comment>
<dbReference type="EMBL" id="LCQD01000002">
    <property type="protein sequence ID" value="KKW13369.1"/>
    <property type="molecule type" value="Genomic_DNA"/>
</dbReference>
<evidence type="ECO:0000313" key="1">
    <source>
        <dbReference type="EMBL" id="KKW13369.1"/>
    </source>
</evidence>